<gene>
    <name evidence="1" type="ORF">psyc5s11_23290</name>
</gene>
<dbReference type="EMBL" id="AP024849">
    <property type="protein sequence ID" value="BCZ46262.1"/>
    <property type="molecule type" value="Genomic_DNA"/>
</dbReference>
<reference evidence="2" key="1">
    <citation type="submission" date="2021-07" db="EMBL/GenBank/DDBJ databases">
        <title>Complete genome sequencing of a Clostridium isolate.</title>
        <authorList>
            <person name="Ueki A."/>
            <person name="Tonouchi A."/>
        </authorList>
    </citation>
    <scope>NUCLEOTIDE SEQUENCE [LARGE SCALE GENOMIC DNA]</scope>
    <source>
        <strain evidence="2">C5S11</strain>
    </source>
</reference>
<evidence type="ECO:0000313" key="1">
    <source>
        <dbReference type="EMBL" id="BCZ46262.1"/>
    </source>
</evidence>
<proteinExistence type="predicted"/>
<sequence>MILMKLEKLLNQALDYIIRYLISWEILQVINEFITCMVKYFYDCDFVVLIISRIKIRFKKEVSIYEL</sequence>
<dbReference type="Proteomes" id="UP000824633">
    <property type="component" value="Chromosome"/>
</dbReference>
<accession>A0ABM7T2U6</accession>
<evidence type="ECO:0000313" key="2">
    <source>
        <dbReference type="Proteomes" id="UP000824633"/>
    </source>
</evidence>
<organism evidence="1 2">
    <name type="scientific">Clostridium gelidum</name>
    <dbReference type="NCBI Taxonomy" id="704125"/>
    <lineage>
        <taxon>Bacteria</taxon>
        <taxon>Bacillati</taxon>
        <taxon>Bacillota</taxon>
        <taxon>Clostridia</taxon>
        <taxon>Eubacteriales</taxon>
        <taxon>Clostridiaceae</taxon>
        <taxon>Clostridium</taxon>
    </lineage>
</organism>
<name>A0ABM7T2U6_9CLOT</name>
<protein>
    <submittedName>
        <fullName evidence="1">Uncharacterized protein</fullName>
    </submittedName>
</protein>
<keyword evidence="2" id="KW-1185">Reference proteome</keyword>